<protein>
    <recommendedName>
        <fullName evidence="5">BZIP domain-containing protein</fullName>
    </recommendedName>
</protein>
<keyword evidence="1" id="KW-0175">Coiled coil</keyword>
<sequence length="314" mass="34014">MAPGSPSTSQRRTKRVSAQHTLERVRNNQRRHRARRKDYIATLEQKLADAEQTISTLGDQVEALQAALTQCRHHPDHQNEAGCLTPQPQQPQRHGSTSPPPLTNNHGEAFQASSVFSDTEDLGPGGLPAPASSKPLVSDDQPGLELDAVITPPVQSPRSLISLVQSSEFILETLLDTEPASYQAVAETGSLLPATVISDQILTPTTPCCSSNASSDAQNTADRTALVPSQGPTVLMPGFQPAMEVYYQATTYGESTMLCSEADLLIAQQNFNGMSREDVAIWLWNGFRRPLQPGGGCRVNTDILFTLLAFIRDT</sequence>
<evidence type="ECO:0000256" key="2">
    <source>
        <dbReference type="SAM" id="MobiDB-lite"/>
    </source>
</evidence>
<dbReference type="SUPFAM" id="SSF57959">
    <property type="entry name" value="Leucine zipper domain"/>
    <property type="match status" value="1"/>
</dbReference>
<keyword evidence="4" id="KW-1185">Reference proteome</keyword>
<evidence type="ECO:0000313" key="4">
    <source>
        <dbReference type="Proteomes" id="UP001498421"/>
    </source>
</evidence>
<feature type="region of interest" description="Disordered" evidence="2">
    <location>
        <begin position="1"/>
        <end position="35"/>
    </location>
</feature>
<dbReference type="PANTHER" id="PTHR42070">
    <property type="entry name" value="FILAMENT ASSOCIATED PROTEIN, PUTATIVE (AFU_ORTHOLOGUE AFUA_8G06630)-RELATED"/>
    <property type="match status" value="1"/>
</dbReference>
<evidence type="ECO:0000256" key="1">
    <source>
        <dbReference type="SAM" id="Coils"/>
    </source>
</evidence>
<accession>A0ABR1I4A7</accession>
<feature type="compositionally biased region" description="Polar residues" evidence="2">
    <location>
        <begin position="1"/>
        <end position="10"/>
    </location>
</feature>
<feature type="region of interest" description="Disordered" evidence="2">
    <location>
        <begin position="71"/>
        <end position="140"/>
    </location>
</feature>
<proteinExistence type="predicted"/>
<reference evidence="3 4" key="1">
    <citation type="journal article" date="2025" name="Microbiol. Resour. Announc.">
        <title>Draft genome sequences for Neonectria magnoliae and Neonectria punicea, canker pathogens of Liriodendron tulipifera and Acer saccharum in West Virginia.</title>
        <authorList>
            <person name="Petronek H.M."/>
            <person name="Kasson M.T."/>
            <person name="Metheny A.M."/>
            <person name="Stauder C.M."/>
            <person name="Lovett B."/>
            <person name="Lynch S.C."/>
            <person name="Garnas J.R."/>
            <person name="Kasson L.R."/>
            <person name="Stajich J.E."/>
        </authorList>
    </citation>
    <scope>NUCLEOTIDE SEQUENCE [LARGE SCALE GENOMIC DNA]</scope>
    <source>
        <strain evidence="3 4">NRRL 64651</strain>
    </source>
</reference>
<dbReference type="CDD" id="cd14688">
    <property type="entry name" value="bZIP_YAP"/>
    <property type="match status" value="1"/>
</dbReference>
<feature type="compositionally biased region" description="Polar residues" evidence="2">
    <location>
        <begin position="86"/>
        <end position="117"/>
    </location>
</feature>
<dbReference type="InterPro" id="IPR046347">
    <property type="entry name" value="bZIP_sf"/>
</dbReference>
<evidence type="ECO:0008006" key="5">
    <source>
        <dbReference type="Google" id="ProtNLM"/>
    </source>
</evidence>
<feature type="coiled-coil region" evidence="1">
    <location>
        <begin position="40"/>
        <end position="67"/>
    </location>
</feature>
<dbReference type="Proteomes" id="UP001498421">
    <property type="component" value="Unassembled WGS sequence"/>
</dbReference>
<organism evidence="3 4">
    <name type="scientific">Neonectria magnoliae</name>
    <dbReference type="NCBI Taxonomy" id="2732573"/>
    <lineage>
        <taxon>Eukaryota</taxon>
        <taxon>Fungi</taxon>
        <taxon>Dikarya</taxon>
        <taxon>Ascomycota</taxon>
        <taxon>Pezizomycotina</taxon>
        <taxon>Sordariomycetes</taxon>
        <taxon>Hypocreomycetidae</taxon>
        <taxon>Hypocreales</taxon>
        <taxon>Nectriaceae</taxon>
        <taxon>Neonectria</taxon>
    </lineage>
</organism>
<evidence type="ECO:0000313" key="3">
    <source>
        <dbReference type="EMBL" id="KAK7428181.1"/>
    </source>
</evidence>
<comment type="caution">
    <text evidence="3">The sequence shown here is derived from an EMBL/GenBank/DDBJ whole genome shotgun (WGS) entry which is preliminary data.</text>
</comment>
<dbReference type="EMBL" id="JAZAVK010000044">
    <property type="protein sequence ID" value="KAK7428181.1"/>
    <property type="molecule type" value="Genomic_DNA"/>
</dbReference>
<gene>
    <name evidence="3" type="ORF">QQZ08_005247</name>
</gene>
<name>A0ABR1I4A7_9HYPO</name>
<dbReference type="Gene3D" id="1.20.5.170">
    <property type="match status" value="1"/>
</dbReference>
<dbReference type="PANTHER" id="PTHR42070:SF1">
    <property type="entry name" value="FILAMENT ASSOCIATED PROTEIN, PUTATIVE (AFU_ORTHOLOGUE AFUA_8G06630)-RELATED"/>
    <property type="match status" value="1"/>
</dbReference>